<dbReference type="GO" id="GO:0016020">
    <property type="term" value="C:membrane"/>
    <property type="evidence" value="ECO:0007669"/>
    <property type="project" value="UniProtKB-SubCell"/>
</dbReference>
<dbReference type="PANTHER" id="PTHR12308">
    <property type="entry name" value="ANOCTAMIN"/>
    <property type="match status" value="1"/>
</dbReference>
<gene>
    <name evidence="7" type="ORF">DYB32_009094</name>
</gene>
<sequence>MTTMKRAPRAQYGVVFPRGTPSSKIDRIEAKLKSSKLVVVCESVSKGKAFLDEYNGRVLTVAASRELLEVEAESQSLLKCVLEPDRKTKSLNAYDVIGTQFQRKEPFEVVGAAEKFLHYHDHDGQEPFFSSSEELHLLHTYIERVLREDHVDSDEPPLEQHHAAFKLIPLHDMFAKFQLWNTFKWSIFPTNLHLANAMEAYFGAKVALYFSWLHFFTVFLTGPAVVGGLLALYEYVYVEEASGDSMIAPFFTLLMVVWSACFVQFWARRSSTLVCGWGVIESTSYSRRPEYQGLVHVNVFSGARGLTYPYYRRLYKYLISATMTGGMLVLAFCLMVVSLNFQGYIHDDSYFGSYLHLPFVHQFSLPGAVFDQQGGGPYPWLLPFVPTVTHASCILFLNLRYRAVAVQLTDWENHKTAEAYEDALVLKRFLFEAFDCYIALFYLAFCQLDVVLLQKELVSLYTLDTIRRVGIETILPLALRWCKSNVIGAAPVDATMDETVTASTVQVVDEATDFEEYEPFDDYMEKVIEFGYIVLFSSCFPLASLLSVASNLVELKADQFKLLFVHQRPRVHRVGSIGIWQTILTGLVWLSVITNVFLFGFTTEQMMIWFPSYFDTKHVDDAIFGGVDHIHVAAKGRESAVLGLVFLLEHVAFFLVQTILAFIPTTPDSVVEENERRQFVLLSKKNKHVIASPTSSALKMEK</sequence>
<feature type="transmembrane region" description="Helical" evidence="5">
    <location>
        <begin position="317"/>
        <end position="341"/>
    </location>
</feature>
<comment type="subcellular location">
    <subcellularLocation>
        <location evidence="1">Membrane</location>
        <topology evidence="1">Multi-pass membrane protein</topology>
    </subcellularLocation>
</comment>
<evidence type="ECO:0000313" key="8">
    <source>
        <dbReference type="Proteomes" id="UP000285060"/>
    </source>
</evidence>
<protein>
    <recommendedName>
        <fullName evidence="6">Anoctamin transmembrane domain-containing protein</fullName>
    </recommendedName>
</protein>
<name>A0A3R6VFQ4_9STRA</name>
<proteinExistence type="predicted"/>
<evidence type="ECO:0000256" key="1">
    <source>
        <dbReference type="ARBA" id="ARBA00004141"/>
    </source>
</evidence>
<evidence type="ECO:0000256" key="3">
    <source>
        <dbReference type="ARBA" id="ARBA00022989"/>
    </source>
</evidence>
<feature type="transmembrane region" description="Helical" evidence="5">
    <location>
        <begin position="574"/>
        <end position="601"/>
    </location>
</feature>
<dbReference type="EMBL" id="QUSY01001767">
    <property type="protein sequence ID" value="RHY23676.1"/>
    <property type="molecule type" value="Genomic_DNA"/>
</dbReference>
<keyword evidence="4 5" id="KW-0472">Membrane</keyword>
<dbReference type="AlphaFoldDB" id="A0A3R6VFQ4"/>
<comment type="caution">
    <text evidence="7">The sequence shown here is derived from an EMBL/GenBank/DDBJ whole genome shotgun (WGS) entry which is preliminary data.</text>
</comment>
<evidence type="ECO:0000313" key="7">
    <source>
        <dbReference type="EMBL" id="RHY23676.1"/>
    </source>
</evidence>
<dbReference type="InterPro" id="IPR007632">
    <property type="entry name" value="Anoctamin"/>
</dbReference>
<dbReference type="VEuPathDB" id="FungiDB:H310_14586"/>
<keyword evidence="2 5" id="KW-0812">Transmembrane</keyword>
<organism evidence="7 8">
    <name type="scientific">Aphanomyces invadans</name>
    <dbReference type="NCBI Taxonomy" id="157072"/>
    <lineage>
        <taxon>Eukaryota</taxon>
        <taxon>Sar</taxon>
        <taxon>Stramenopiles</taxon>
        <taxon>Oomycota</taxon>
        <taxon>Saprolegniomycetes</taxon>
        <taxon>Saprolegniales</taxon>
        <taxon>Verrucalvaceae</taxon>
        <taxon>Aphanomyces</taxon>
    </lineage>
</organism>
<accession>A0A3R6VFQ4</accession>
<feature type="transmembrane region" description="Helical" evidence="5">
    <location>
        <begin position="206"/>
        <end position="233"/>
    </location>
</feature>
<dbReference type="InterPro" id="IPR049452">
    <property type="entry name" value="Anoctamin_TM"/>
</dbReference>
<feature type="transmembrane region" description="Helical" evidence="5">
    <location>
        <begin position="640"/>
        <end position="663"/>
    </location>
</feature>
<feature type="transmembrane region" description="Helical" evidence="5">
    <location>
        <begin position="530"/>
        <end position="553"/>
    </location>
</feature>
<reference evidence="7 8" key="1">
    <citation type="submission" date="2018-08" db="EMBL/GenBank/DDBJ databases">
        <title>Aphanomyces genome sequencing and annotation.</title>
        <authorList>
            <person name="Minardi D."/>
            <person name="Oidtmann B."/>
            <person name="Van Der Giezen M."/>
            <person name="Studholme D.J."/>
        </authorList>
    </citation>
    <scope>NUCLEOTIDE SEQUENCE [LARGE SCALE GENOMIC DNA]</scope>
    <source>
        <strain evidence="7 8">NJM0002</strain>
    </source>
</reference>
<evidence type="ECO:0000256" key="4">
    <source>
        <dbReference type="ARBA" id="ARBA00023136"/>
    </source>
</evidence>
<keyword evidence="8" id="KW-1185">Reference proteome</keyword>
<dbReference type="Proteomes" id="UP000285060">
    <property type="component" value="Unassembled WGS sequence"/>
</dbReference>
<evidence type="ECO:0000256" key="2">
    <source>
        <dbReference type="ARBA" id="ARBA00022692"/>
    </source>
</evidence>
<dbReference type="Pfam" id="PF04547">
    <property type="entry name" value="Anoctamin"/>
    <property type="match status" value="1"/>
</dbReference>
<evidence type="ECO:0000256" key="5">
    <source>
        <dbReference type="SAM" id="Phobius"/>
    </source>
</evidence>
<evidence type="ECO:0000259" key="6">
    <source>
        <dbReference type="Pfam" id="PF04547"/>
    </source>
</evidence>
<dbReference type="PANTHER" id="PTHR12308:SF73">
    <property type="entry name" value="ANOCTAMIN"/>
    <property type="match status" value="1"/>
</dbReference>
<dbReference type="GO" id="GO:0005254">
    <property type="term" value="F:chloride channel activity"/>
    <property type="evidence" value="ECO:0007669"/>
    <property type="project" value="TreeGrafter"/>
</dbReference>
<feature type="transmembrane region" description="Helical" evidence="5">
    <location>
        <begin position="380"/>
        <end position="399"/>
    </location>
</feature>
<feature type="transmembrane region" description="Helical" evidence="5">
    <location>
        <begin position="245"/>
        <end position="267"/>
    </location>
</feature>
<feature type="domain" description="Anoctamin transmembrane" evidence="6">
    <location>
        <begin position="199"/>
        <end position="677"/>
    </location>
</feature>
<keyword evidence="3 5" id="KW-1133">Transmembrane helix</keyword>